<feature type="region of interest" description="Disordered" evidence="1">
    <location>
        <begin position="64"/>
        <end position="94"/>
    </location>
</feature>
<dbReference type="Pfam" id="PF04402">
    <property type="entry name" value="SIMPL"/>
    <property type="match status" value="1"/>
</dbReference>
<protein>
    <submittedName>
        <fullName evidence="2">Uncharacterized protein</fullName>
    </submittedName>
</protein>
<dbReference type="Proteomes" id="UP000660729">
    <property type="component" value="Unassembled WGS sequence"/>
</dbReference>
<dbReference type="GO" id="GO:0006974">
    <property type="term" value="P:DNA damage response"/>
    <property type="evidence" value="ECO:0007669"/>
    <property type="project" value="TreeGrafter"/>
</dbReference>
<dbReference type="OrthoDB" id="3335918at2759"/>
<evidence type="ECO:0000313" key="2">
    <source>
        <dbReference type="EMBL" id="KAF7188632.1"/>
    </source>
</evidence>
<accession>A0A8H6RDS3</accession>
<gene>
    <name evidence="2" type="ORF">HII31_10294</name>
</gene>
<dbReference type="InterPro" id="IPR007497">
    <property type="entry name" value="SIMPL/DUF541"/>
</dbReference>
<organism evidence="2 3">
    <name type="scientific">Pseudocercospora fuligena</name>
    <dbReference type="NCBI Taxonomy" id="685502"/>
    <lineage>
        <taxon>Eukaryota</taxon>
        <taxon>Fungi</taxon>
        <taxon>Dikarya</taxon>
        <taxon>Ascomycota</taxon>
        <taxon>Pezizomycotina</taxon>
        <taxon>Dothideomycetes</taxon>
        <taxon>Dothideomycetidae</taxon>
        <taxon>Mycosphaerellales</taxon>
        <taxon>Mycosphaerellaceae</taxon>
        <taxon>Pseudocercospora</taxon>
    </lineage>
</organism>
<keyword evidence="3" id="KW-1185">Reference proteome</keyword>
<sequence>MATTKSAPFQITVQGNSEIPHAAERAIVNLNVSSSGPNKAAISDEVITTAKHIESLLRDLGEASEDASNSSPLSHWSKKSLTSSSHVPYNRDGEELPRRYSSKIPFDIRFKDFKALGTFGTKVSALPHVEVQNIEWILTPATEKSFKSQLRKDAAKDAIEKARDYCEATGCKNLRPVELNEGNVYMPTTRSGMVYAAAFAPGEVREEEEGDEEMLGAGPQDEDLEFEPQEIKMSLDVTMKFLADFS</sequence>
<dbReference type="PANTHER" id="PTHR34387:SF2">
    <property type="entry name" value="SLR1258 PROTEIN"/>
    <property type="match status" value="1"/>
</dbReference>
<dbReference type="Gene3D" id="3.30.70.2970">
    <property type="entry name" value="Protein of unknown function (DUF541), domain 2"/>
    <property type="match status" value="1"/>
</dbReference>
<dbReference type="AlphaFoldDB" id="A0A8H6RDS3"/>
<feature type="region of interest" description="Disordered" evidence="1">
    <location>
        <begin position="205"/>
        <end position="225"/>
    </location>
</feature>
<dbReference type="PANTHER" id="PTHR34387">
    <property type="entry name" value="SLR1258 PROTEIN"/>
    <property type="match status" value="1"/>
</dbReference>
<dbReference type="Gene3D" id="3.30.110.170">
    <property type="entry name" value="Protein of unknown function (DUF541), domain 1"/>
    <property type="match status" value="1"/>
</dbReference>
<feature type="compositionally biased region" description="Low complexity" evidence="1">
    <location>
        <begin position="73"/>
        <end position="86"/>
    </location>
</feature>
<reference evidence="2" key="1">
    <citation type="submission" date="2020-04" db="EMBL/GenBank/DDBJ databases">
        <title>Draft genome resource of the tomato pathogen Pseudocercospora fuligena.</title>
        <authorList>
            <person name="Zaccaron A."/>
        </authorList>
    </citation>
    <scope>NUCLEOTIDE SEQUENCE</scope>
    <source>
        <strain evidence="2">PF001</strain>
    </source>
</reference>
<dbReference type="EMBL" id="JABCIY010000209">
    <property type="protein sequence ID" value="KAF7188632.1"/>
    <property type="molecule type" value="Genomic_DNA"/>
</dbReference>
<proteinExistence type="predicted"/>
<evidence type="ECO:0000256" key="1">
    <source>
        <dbReference type="SAM" id="MobiDB-lite"/>
    </source>
</evidence>
<evidence type="ECO:0000313" key="3">
    <source>
        <dbReference type="Proteomes" id="UP000660729"/>
    </source>
</evidence>
<comment type="caution">
    <text evidence="2">The sequence shown here is derived from an EMBL/GenBank/DDBJ whole genome shotgun (WGS) entry which is preliminary data.</text>
</comment>
<name>A0A8H6RDS3_9PEZI</name>
<dbReference type="InterPro" id="IPR052022">
    <property type="entry name" value="26kDa_periplasmic_antigen"/>
</dbReference>